<dbReference type="PANTHER" id="PTHR19305:SF9">
    <property type="entry name" value="SYNAPTOSOMAL-ASSOCIATED PROTEIN 29"/>
    <property type="match status" value="1"/>
</dbReference>
<dbReference type="RefSeq" id="XP_009174333.1">
    <property type="nucleotide sequence ID" value="XM_009176069.1"/>
</dbReference>
<gene>
    <name evidence="2" type="ORF">T265_09866</name>
</gene>
<dbReference type="GO" id="GO:0005886">
    <property type="term" value="C:plasma membrane"/>
    <property type="evidence" value="ECO:0007669"/>
    <property type="project" value="TreeGrafter"/>
</dbReference>
<dbReference type="KEGG" id="ovi:T265_09866"/>
<dbReference type="GeneID" id="20324034"/>
<name>A0A074Z490_OPIVI</name>
<accession>A0A074Z490</accession>
<evidence type="ECO:0000256" key="1">
    <source>
        <dbReference type="ARBA" id="ARBA00009480"/>
    </source>
</evidence>
<dbReference type="GO" id="GO:0031201">
    <property type="term" value="C:SNARE complex"/>
    <property type="evidence" value="ECO:0007669"/>
    <property type="project" value="TreeGrafter"/>
</dbReference>
<reference evidence="2 3" key="1">
    <citation type="submission" date="2013-11" db="EMBL/GenBank/DDBJ databases">
        <title>Opisthorchis viverrini - life in the bile duct.</title>
        <authorList>
            <person name="Young N.D."/>
            <person name="Nagarajan N."/>
            <person name="Lin S.J."/>
            <person name="Korhonen P.K."/>
            <person name="Jex A.R."/>
            <person name="Hall R.S."/>
            <person name="Safavi-Hemami H."/>
            <person name="Kaewkong W."/>
            <person name="Bertrand D."/>
            <person name="Gao S."/>
            <person name="Seet Q."/>
            <person name="Wongkham S."/>
            <person name="Teh B.T."/>
            <person name="Wongkham C."/>
            <person name="Intapan P.M."/>
            <person name="Maleewong W."/>
            <person name="Yang X."/>
            <person name="Hu M."/>
            <person name="Wang Z."/>
            <person name="Hofmann A."/>
            <person name="Sternberg P.W."/>
            <person name="Tan P."/>
            <person name="Wang J."/>
            <person name="Gasser R.B."/>
        </authorList>
    </citation>
    <scope>NUCLEOTIDE SEQUENCE [LARGE SCALE GENOMIC DNA]</scope>
</reference>
<dbReference type="PROSITE" id="PS50192">
    <property type="entry name" value="T_SNARE"/>
    <property type="match status" value="1"/>
</dbReference>
<dbReference type="GO" id="GO:0098793">
    <property type="term" value="C:presynapse"/>
    <property type="evidence" value="ECO:0007669"/>
    <property type="project" value="GOC"/>
</dbReference>
<dbReference type="OrthoDB" id="18679at2759"/>
<dbReference type="GO" id="GO:0016082">
    <property type="term" value="P:synaptic vesicle priming"/>
    <property type="evidence" value="ECO:0007669"/>
    <property type="project" value="TreeGrafter"/>
</dbReference>
<dbReference type="EMBL" id="KL596932">
    <property type="protein sequence ID" value="KER21911.1"/>
    <property type="molecule type" value="Genomic_DNA"/>
</dbReference>
<sequence length="235" mass="25600">MPGNPFDEEEVGGFGSIGSTQNHRGTSWLGTEASVSGGSYSIQSQLSDSRARTQASQQRALASIASSERIGVETAAELLNQGEKLSHAERRLDDISQLQKDSQRQINTLSSVFGGIRNWFSRKPPAPVEPAPAPLPTPAPPTAFKSSLQAPSWGSQLPNNQMVSESATGDSDYERNLNLMSDGMSRLKGLAQGMNEELRAQNEQLDRMAPRINSINETMNKQNQQMNKLLGYKPK</sequence>
<evidence type="ECO:0000313" key="2">
    <source>
        <dbReference type="EMBL" id="KER21911.1"/>
    </source>
</evidence>
<dbReference type="CDD" id="cd15856">
    <property type="entry name" value="SNARE_SNAP29C"/>
    <property type="match status" value="1"/>
</dbReference>
<dbReference type="Gene3D" id="1.20.5.110">
    <property type="match status" value="2"/>
</dbReference>
<dbReference type="GO" id="GO:0005484">
    <property type="term" value="F:SNAP receptor activity"/>
    <property type="evidence" value="ECO:0007669"/>
    <property type="project" value="TreeGrafter"/>
</dbReference>
<dbReference type="SMART" id="SM00397">
    <property type="entry name" value="t_SNARE"/>
    <property type="match status" value="2"/>
</dbReference>
<protein>
    <submittedName>
        <fullName evidence="2">Uncharacterized protein</fullName>
    </submittedName>
</protein>
<organism evidence="2 3">
    <name type="scientific">Opisthorchis viverrini</name>
    <name type="common">Southeast Asian liver fluke</name>
    <dbReference type="NCBI Taxonomy" id="6198"/>
    <lineage>
        <taxon>Eukaryota</taxon>
        <taxon>Metazoa</taxon>
        <taxon>Spiralia</taxon>
        <taxon>Lophotrochozoa</taxon>
        <taxon>Platyhelminthes</taxon>
        <taxon>Trematoda</taxon>
        <taxon>Digenea</taxon>
        <taxon>Opisthorchiida</taxon>
        <taxon>Opisthorchiata</taxon>
        <taxon>Opisthorchiidae</taxon>
        <taxon>Opisthorchis</taxon>
    </lineage>
</organism>
<dbReference type="CTD" id="20324034"/>
<keyword evidence="3" id="KW-1185">Reference proteome</keyword>
<proteinExistence type="inferred from homology"/>
<dbReference type="STRING" id="6198.A0A074Z490"/>
<dbReference type="PANTHER" id="PTHR19305">
    <property type="entry name" value="SYNAPTOSOMAL ASSOCIATED PROTEIN"/>
    <property type="match status" value="1"/>
</dbReference>
<dbReference type="AlphaFoldDB" id="A0A074Z490"/>
<dbReference type="GO" id="GO:0031629">
    <property type="term" value="P:synaptic vesicle fusion to presynaptic active zone membrane"/>
    <property type="evidence" value="ECO:0007669"/>
    <property type="project" value="TreeGrafter"/>
</dbReference>
<dbReference type="SUPFAM" id="SSF58038">
    <property type="entry name" value="SNARE fusion complex"/>
    <property type="match status" value="2"/>
</dbReference>
<comment type="similarity">
    <text evidence="1">Belongs to the SNAP-25 family.</text>
</comment>
<dbReference type="Proteomes" id="UP000054324">
    <property type="component" value="Unassembled WGS sequence"/>
</dbReference>
<dbReference type="GO" id="GO:0019905">
    <property type="term" value="F:syntaxin binding"/>
    <property type="evidence" value="ECO:0007669"/>
    <property type="project" value="TreeGrafter"/>
</dbReference>
<dbReference type="InterPro" id="IPR000727">
    <property type="entry name" value="T_SNARE_dom"/>
</dbReference>
<evidence type="ECO:0000313" key="3">
    <source>
        <dbReference type="Proteomes" id="UP000054324"/>
    </source>
</evidence>